<keyword evidence="2" id="KW-1185">Reference proteome</keyword>
<dbReference type="KEGG" id="vg:77932056"/>
<dbReference type="EMBL" id="MH910037">
    <property type="protein sequence ID" value="AYR01059.1"/>
    <property type="molecule type" value="Genomic_DNA"/>
</dbReference>
<evidence type="ECO:0000313" key="2">
    <source>
        <dbReference type="Proteomes" id="UP000279087"/>
    </source>
</evidence>
<gene>
    <name evidence="1" type="primary">91</name>
    <name evidence="1" type="ORF">PBI_ISOLDE_91</name>
</gene>
<dbReference type="GeneID" id="77932056"/>
<accession>A0A3G3M3P6</accession>
<reference evidence="1 2" key="1">
    <citation type="submission" date="2018-09" db="EMBL/GenBank/DDBJ databases">
        <authorList>
            <person name="Zack K."/>
            <person name="Stoner T.H."/>
            <person name="Garlena R.A."/>
            <person name="Russell D.A."/>
            <person name="Pope W.H."/>
            <person name="Jacobs-Sera D."/>
            <person name="Hatfull G.F."/>
        </authorList>
    </citation>
    <scope>NUCLEOTIDE SEQUENCE [LARGE SCALE GENOMIC DNA]</scope>
</reference>
<dbReference type="RefSeq" id="YP_010656180.1">
    <property type="nucleotide sequence ID" value="NC_070835.1"/>
</dbReference>
<evidence type="ECO:0000313" key="1">
    <source>
        <dbReference type="EMBL" id="AYR01059.1"/>
    </source>
</evidence>
<proteinExistence type="predicted"/>
<dbReference type="Proteomes" id="UP000279087">
    <property type="component" value="Segment"/>
</dbReference>
<name>A0A3G3M3P6_9CAUD</name>
<sequence length="89" mass="9812">MSNTHHRASVHLLALENEPTHGSYIDPNTHNLINAQVEAALAIAFEQRTANLIALLTAGRIDLSDGSIGLIDDRLMELQQEVLERLSNE</sequence>
<protein>
    <submittedName>
        <fullName evidence="1">Uncharacterized protein</fullName>
    </submittedName>
</protein>
<organism evidence="1 2">
    <name type="scientific">Arthrobacter phage Isolde</name>
    <dbReference type="NCBI Taxonomy" id="2419610"/>
    <lineage>
        <taxon>Viruses</taxon>
        <taxon>Duplodnaviria</taxon>
        <taxon>Heunggongvirae</taxon>
        <taxon>Uroviricota</taxon>
        <taxon>Caudoviricetes</taxon>
        <taxon>Isoldevirus</taxon>
        <taxon>Isoldevirus isolde</taxon>
    </lineage>
</organism>